<dbReference type="EMBL" id="UIDG01000050">
    <property type="protein sequence ID" value="SUS04744.1"/>
    <property type="molecule type" value="Genomic_DNA"/>
</dbReference>
<keyword evidence="1" id="KW-0326">Glycosidase</keyword>
<dbReference type="SUPFAM" id="SSF102405">
    <property type="entry name" value="MCP/YpsA-like"/>
    <property type="match status" value="1"/>
</dbReference>
<dbReference type="AlphaFoldDB" id="A0A380TBC2"/>
<dbReference type="NCBIfam" id="TIGR00730">
    <property type="entry name" value="Rossman fold protein, TIGR00730 family"/>
    <property type="match status" value="1"/>
</dbReference>
<protein>
    <submittedName>
        <fullName evidence="1">Putative cytokinin riboside 5'-monophosphate phosphoribohydrolase</fullName>
        <ecNumber evidence="1">3.2.2.-</ecNumber>
    </submittedName>
</protein>
<keyword evidence="1" id="KW-0378">Hydrolase</keyword>
<dbReference type="PANTHER" id="PTHR31223">
    <property type="entry name" value="LOG FAMILY PROTEIN YJL055W"/>
    <property type="match status" value="1"/>
</dbReference>
<dbReference type="GO" id="GO:0016799">
    <property type="term" value="F:hydrolase activity, hydrolyzing N-glycosyl compounds"/>
    <property type="evidence" value="ECO:0007669"/>
    <property type="project" value="TreeGrafter"/>
</dbReference>
<dbReference type="EC" id="3.2.2.-" evidence="1"/>
<evidence type="ECO:0000313" key="1">
    <source>
        <dbReference type="EMBL" id="SUS04744.1"/>
    </source>
</evidence>
<accession>A0A380TBC2</accession>
<name>A0A380TBC2_9ZZZZ</name>
<dbReference type="Pfam" id="PF03641">
    <property type="entry name" value="Lysine_decarbox"/>
    <property type="match status" value="1"/>
</dbReference>
<sequence>MKPWLTGNDEPMDTITSTRSLCVFCGSREGSDPAYREAAIRLGVLMARRGVRLVYGGGSIGLMGVVADAVLAEGGEAVGVIPDFLMRSEHGHRRLTEQIITGSMHDRKRRMFELADAFCVMPGGLGTLDETFEIITWKQIHLHELPIIVLDIAGYWQPLQALLAKVISAGFADASILDLVSVVNSPDDVLDAIATAPSIKDGVVTSHL</sequence>
<dbReference type="Gene3D" id="3.40.50.450">
    <property type="match status" value="1"/>
</dbReference>
<dbReference type="GO" id="GO:0009691">
    <property type="term" value="P:cytokinin biosynthetic process"/>
    <property type="evidence" value="ECO:0007669"/>
    <property type="project" value="InterPro"/>
</dbReference>
<dbReference type="InterPro" id="IPR031100">
    <property type="entry name" value="LOG_fam"/>
</dbReference>
<proteinExistence type="predicted"/>
<dbReference type="InterPro" id="IPR005269">
    <property type="entry name" value="LOG"/>
</dbReference>
<reference evidence="1" key="1">
    <citation type="submission" date="2018-07" db="EMBL/GenBank/DDBJ databases">
        <authorList>
            <person name="Quirk P.G."/>
            <person name="Krulwich T.A."/>
        </authorList>
    </citation>
    <scope>NUCLEOTIDE SEQUENCE</scope>
</reference>
<dbReference type="GO" id="GO:0005829">
    <property type="term" value="C:cytosol"/>
    <property type="evidence" value="ECO:0007669"/>
    <property type="project" value="TreeGrafter"/>
</dbReference>
<gene>
    <name evidence="1" type="ORF">DF3PB_1430007</name>
</gene>
<dbReference type="PANTHER" id="PTHR31223:SF70">
    <property type="entry name" value="LOG FAMILY PROTEIN YJL055W"/>
    <property type="match status" value="1"/>
</dbReference>
<organism evidence="1">
    <name type="scientific">metagenome</name>
    <dbReference type="NCBI Taxonomy" id="256318"/>
    <lineage>
        <taxon>unclassified sequences</taxon>
        <taxon>metagenomes</taxon>
    </lineage>
</organism>